<keyword evidence="2" id="KW-1185">Reference proteome</keyword>
<dbReference type="VEuPathDB" id="FungiDB:Z518_02045"/>
<dbReference type="HOGENOM" id="CLU_554328_0_0_1"/>
<protein>
    <submittedName>
        <fullName evidence="1">Rhinocladiella mackenziei CBS 650.93 unplaced genomic scaffold supercont1.2, whole genome shotgun sequence</fullName>
    </submittedName>
</protein>
<dbReference type="InterPro" id="IPR011011">
    <property type="entry name" value="Znf_FYVE_PHD"/>
</dbReference>
<evidence type="ECO:0000313" key="2">
    <source>
        <dbReference type="Proteomes" id="UP000053617"/>
    </source>
</evidence>
<dbReference type="RefSeq" id="XP_013274528.1">
    <property type="nucleotide sequence ID" value="XM_013419074.1"/>
</dbReference>
<dbReference type="AlphaFoldDB" id="A0A0D2FYK4"/>
<accession>A0A0D2FYK4</accession>
<reference evidence="1 2" key="1">
    <citation type="submission" date="2015-01" db="EMBL/GenBank/DDBJ databases">
        <title>The Genome Sequence of Rhinocladiella mackenzie CBS 650.93.</title>
        <authorList>
            <consortium name="The Broad Institute Genomics Platform"/>
            <person name="Cuomo C."/>
            <person name="de Hoog S."/>
            <person name="Gorbushina A."/>
            <person name="Stielow B."/>
            <person name="Teixiera M."/>
            <person name="Abouelleil A."/>
            <person name="Chapman S.B."/>
            <person name="Priest M."/>
            <person name="Young S.K."/>
            <person name="Wortman J."/>
            <person name="Nusbaum C."/>
            <person name="Birren B."/>
        </authorList>
    </citation>
    <scope>NUCLEOTIDE SEQUENCE [LARGE SCALE GENOMIC DNA]</scope>
    <source>
        <strain evidence="1 2">CBS 650.93</strain>
    </source>
</reference>
<dbReference type="InterPro" id="IPR013083">
    <property type="entry name" value="Znf_RING/FYVE/PHD"/>
</dbReference>
<dbReference type="GeneID" id="25290116"/>
<organism evidence="1 2">
    <name type="scientific">Rhinocladiella mackenziei CBS 650.93</name>
    <dbReference type="NCBI Taxonomy" id="1442369"/>
    <lineage>
        <taxon>Eukaryota</taxon>
        <taxon>Fungi</taxon>
        <taxon>Dikarya</taxon>
        <taxon>Ascomycota</taxon>
        <taxon>Pezizomycotina</taxon>
        <taxon>Eurotiomycetes</taxon>
        <taxon>Chaetothyriomycetidae</taxon>
        <taxon>Chaetothyriales</taxon>
        <taxon>Herpotrichiellaceae</taxon>
        <taxon>Rhinocladiella</taxon>
    </lineage>
</organism>
<dbReference type="Proteomes" id="UP000053617">
    <property type="component" value="Unassembled WGS sequence"/>
</dbReference>
<dbReference type="EMBL" id="KN847476">
    <property type="protein sequence ID" value="KIX07392.1"/>
    <property type="molecule type" value="Genomic_DNA"/>
</dbReference>
<sequence>MSFKDSEHETVVLRPPDEDGVYFGEDTCLTSFSGCVDLESSMTEQDISEFIRQSNHSRYGKRNGVLVPSSHLPVDDAQGVENDPAGQIEHELRAEEEKTTRLPERYPEARANETAAVTRPTSISENVLERKTTGGQDFKTVEPFVLADRDPFNLCQHSEQDVVYCCFSPVFPNAMNVIPVGELSGTVQDPARNQGNKRLTDRQPSTYYCFERLQDVVKCEVEKKMEHGMLPRLLDGPVNKALVLDQAEKIHPPLKEKDFRTLYLPEEPTVDPGEGSNTPKAIRLRRQRQFEIEWIKEHLKLKEENKVETSKTEGTKLRVPVIRHSTRMEPYRERYKKQGLEWSATEVKRRSGSSGVTSDVTRDIPDHYPHVGETLNCYCREPDEDGKMVRCSSKSCMFGLIHHHCAGLEQIPSISEEYLCDYCKAGIPKGSEEGGEASSFKICGRRTASQESNHVNRVRADVMELDPGADMVERSTKDSEARPINISGWVAVNRVPPKVQERCS</sequence>
<gene>
    <name evidence="1" type="ORF">Z518_02045</name>
</gene>
<name>A0A0D2FYK4_9EURO</name>
<evidence type="ECO:0000313" key="1">
    <source>
        <dbReference type="EMBL" id="KIX07392.1"/>
    </source>
</evidence>
<dbReference type="Gene3D" id="3.30.40.10">
    <property type="entry name" value="Zinc/RING finger domain, C3HC4 (zinc finger)"/>
    <property type="match status" value="1"/>
</dbReference>
<proteinExistence type="predicted"/>
<dbReference type="SUPFAM" id="SSF57903">
    <property type="entry name" value="FYVE/PHD zinc finger"/>
    <property type="match status" value="1"/>
</dbReference>
<dbReference type="OrthoDB" id="5411773at2759"/>